<dbReference type="OrthoDB" id="1162579at2759"/>
<accession>A0A5N5G4V9</accession>
<organism evidence="2 3">
    <name type="scientific">Pyrus ussuriensis x Pyrus communis</name>
    <dbReference type="NCBI Taxonomy" id="2448454"/>
    <lineage>
        <taxon>Eukaryota</taxon>
        <taxon>Viridiplantae</taxon>
        <taxon>Streptophyta</taxon>
        <taxon>Embryophyta</taxon>
        <taxon>Tracheophyta</taxon>
        <taxon>Spermatophyta</taxon>
        <taxon>Magnoliopsida</taxon>
        <taxon>eudicotyledons</taxon>
        <taxon>Gunneridae</taxon>
        <taxon>Pentapetalae</taxon>
        <taxon>rosids</taxon>
        <taxon>fabids</taxon>
        <taxon>Rosales</taxon>
        <taxon>Rosaceae</taxon>
        <taxon>Amygdaloideae</taxon>
        <taxon>Maleae</taxon>
        <taxon>Pyrus</taxon>
    </lineage>
</organism>
<evidence type="ECO:0000313" key="3">
    <source>
        <dbReference type="Proteomes" id="UP000327157"/>
    </source>
</evidence>
<gene>
    <name evidence="2" type="ORF">D8674_005321</name>
</gene>
<reference evidence="3" key="2">
    <citation type="submission" date="2019-10" db="EMBL/GenBank/DDBJ databases">
        <title>A de novo genome assembly of a pear dwarfing rootstock.</title>
        <authorList>
            <person name="Wang F."/>
            <person name="Wang J."/>
            <person name="Li S."/>
            <person name="Zhang Y."/>
            <person name="Fang M."/>
            <person name="Ma L."/>
            <person name="Zhao Y."/>
            <person name="Jiang S."/>
        </authorList>
    </citation>
    <scope>NUCLEOTIDE SEQUENCE [LARGE SCALE GENOMIC DNA]</scope>
</reference>
<sequence>MGLNFQGANAVADARESGGEVSGTSGLPFSAKETVKEGLYEATHQGLAMTSDPAKDGPVKATEMAETVGDTAKLTMDGAWKASKETAEQIKDRAGIRQRSSS</sequence>
<proteinExistence type="predicted"/>
<dbReference type="Proteomes" id="UP000327157">
    <property type="component" value="Chromosome 11"/>
</dbReference>
<evidence type="ECO:0000313" key="2">
    <source>
        <dbReference type="EMBL" id="KAB2605604.1"/>
    </source>
</evidence>
<feature type="region of interest" description="Disordered" evidence="1">
    <location>
        <begin position="1"/>
        <end position="29"/>
    </location>
</feature>
<dbReference type="EMBL" id="SMOL01000559">
    <property type="protein sequence ID" value="KAB2605604.1"/>
    <property type="molecule type" value="Genomic_DNA"/>
</dbReference>
<dbReference type="AlphaFoldDB" id="A0A5N5G4V9"/>
<keyword evidence="3" id="KW-1185">Reference proteome</keyword>
<comment type="caution">
    <text evidence="2">The sequence shown here is derived from an EMBL/GenBank/DDBJ whole genome shotgun (WGS) entry which is preliminary data.</text>
</comment>
<protein>
    <submittedName>
        <fullName evidence="2">Uncharacterized protein</fullName>
    </submittedName>
</protein>
<reference evidence="2 3" key="1">
    <citation type="submission" date="2019-09" db="EMBL/GenBank/DDBJ databases">
        <authorList>
            <person name="Ou C."/>
        </authorList>
    </citation>
    <scope>NUCLEOTIDE SEQUENCE [LARGE SCALE GENOMIC DNA]</scope>
    <source>
        <strain evidence="2">S2</strain>
        <tissue evidence="2">Leaf</tissue>
    </source>
</reference>
<name>A0A5N5G4V9_9ROSA</name>
<evidence type="ECO:0000256" key="1">
    <source>
        <dbReference type="SAM" id="MobiDB-lite"/>
    </source>
</evidence>
<reference evidence="2 3" key="3">
    <citation type="submission" date="2019-11" db="EMBL/GenBank/DDBJ databases">
        <title>A de novo genome assembly of a pear dwarfing rootstock.</title>
        <authorList>
            <person name="Wang F."/>
            <person name="Wang J."/>
            <person name="Li S."/>
            <person name="Zhang Y."/>
            <person name="Fang M."/>
            <person name="Ma L."/>
            <person name="Zhao Y."/>
            <person name="Jiang S."/>
        </authorList>
    </citation>
    <scope>NUCLEOTIDE SEQUENCE [LARGE SCALE GENOMIC DNA]</scope>
    <source>
        <strain evidence="2">S2</strain>
        <tissue evidence="2">Leaf</tissue>
    </source>
</reference>